<dbReference type="EMBL" id="QVRA01000004">
    <property type="protein sequence ID" value="RJG56243.1"/>
    <property type="molecule type" value="Genomic_DNA"/>
</dbReference>
<evidence type="ECO:0000313" key="11">
    <source>
        <dbReference type="EMBL" id="RJG56243.1"/>
    </source>
</evidence>
<evidence type="ECO:0000256" key="1">
    <source>
        <dbReference type="ARBA" id="ARBA00004651"/>
    </source>
</evidence>
<dbReference type="PROSITE" id="PS50928">
    <property type="entry name" value="ABC_TM1"/>
    <property type="match status" value="1"/>
</dbReference>
<dbReference type="GO" id="GO:0005886">
    <property type="term" value="C:plasma membrane"/>
    <property type="evidence" value="ECO:0007669"/>
    <property type="project" value="UniProtKB-SubCell"/>
</dbReference>
<keyword evidence="6 9" id="KW-1133">Transmembrane helix</keyword>
<dbReference type="InterPro" id="IPR035906">
    <property type="entry name" value="MetI-like_sf"/>
</dbReference>
<protein>
    <submittedName>
        <fullName evidence="11">ABC transporter permease</fullName>
    </submittedName>
</protein>
<dbReference type="CDD" id="cd06261">
    <property type="entry name" value="TM_PBP2"/>
    <property type="match status" value="1"/>
</dbReference>
<dbReference type="RefSeq" id="WP_119744578.1">
    <property type="nucleotide sequence ID" value="NZ_QVRA01000004.1"/>
</dbReference>
<comment type="function">
    <text evidence="8">Probably part of an ABC transporter complex. Probably responsible for the translocation of the substrate across the membrane.</text>
</comment>
<accession>A0A418YVH2</accession>
<dbReference type="Proteomes" id="UP000283469">
    <property type="component" value="Unassembled WGS sequence"/>
</dbReference>
<dbReference type="Gene3D" id="1.10.3720.10">
    <property type="entry name" value="MetI-like"/>
    <property type="match status" value="1"/>
</dbReference>
<feature type="transmembrane region" description="Helical" evidence="9">
    <location>
        <begin position="75"/>
        <end position="99"/>
    </location>
</feature>
<evidence type="ECO:0000256" key="6">
    <source>
        <dbReference type="ARBA" id="ARBA00022989"/>
    </source>
</evidence>
<evidence type="ECO:0000256" key="7">
    <source>
        <dbReference type="ARBA" id="ARBA00023136"/>
    </source>
</evidence>
<feature type="transmembrane region" description="Helical" evidence="9">
    <location>
        <begin position="236"/>
        <end position="255"/>
    </location>
</feature>
<dbReference type="AlphaFoldDB" id="A0A418YVH2"/>
<feature type="transmembrane region" description="Helical" evidence="9">
    <location>
        <begin position="119"/>
        <end position="135"/>
    </location>
</feature>
<dbReference type="InterPro" id="IPR000515">
    <property type="entry name" value="MetI-like"/>
</dbReference>
<feature type="transmembrane region" description="Helical" evidence="9">
    <location>
        <begin position="204"/>
        <end position="224"/>
    </location>
</feature>
<dbReference type="PANTHER" id="PTHR30151:SF38">
    <property type="entry name" value="ALIPHATIC SULFONATES TRANSPORT PERMEASE PROTEIN SSUC-RELATED"/>
    <property type="match status" value="1"/>
</dbReference>
<dbReference type="Pfam" id="PF00528">
    <property type="entry name" value="BPD_transp_1"/>
    <property type="match status" value="1"/>
</dbReference>
<comment type="similarity">
    <text evidence="2 9">Belongs to the binding-protein-dependent transport system permease family.</text>
</comment>
<dbReference type="OrthoDB" id="9799271at2"/>
<evidence type="ECO:0000256" key="2">
    <source>
        <dbReference type="ARBA" id="ARBA00009306"/>
    </source>
</evidence>
<dbReference type="GO" id="GO:0042918">
    <property type="term" value="P:alkanesulfonate transmembrane transport"/>
    <property type="evidence" value="ECO:0007669"/>
    <property type="project" value="UniProtKB-ARBA"/>
</dbReference>
<name>A0A418YVH2_9SPHN</name>
<evidence type="ECO:0000259" key="10">
    <source>
        <dbReference type="PROSITE" id="PS50928"/>
    </source>
</evidence>
<evidence type="ECO:0000313" key="12">
    <source>
        <dbReference type="Proteomes" id="UP000283469"/>
    </source>
</evidence>
<keyword evidence="7 9" id="KW-0472">Membrane</keyword>
<keyword evidence="4" id="KW-1003">Cell membrane</keyword>
<evidence type="ECO:0000256" key="3">
    <source>
        <dbReference type="ARBA" id="ARBA00022448"/>
    </source>
</evidence>
<feature type="domain" description="ABC transmembrane type-1" evidence="10">
    <location>
        <begin position="71"/>
        <end position="255"/>
    </location>
</feature>
<dbReference type="PANTHER" id="PTHR30151">
    <property type="entry name" value="ALKANE SULFONATE ABC TRANSPORTER-RELATED, MEMBRANE SUBUNIT"/>
    <property type="match status" value="1"/>
</dbReference>
<proteinExistence type="inferred from homology"/>
<keyword evidence="3 9" id="KW-0813">Transport</keyword>
<dbReference type="FunFam" id="1.10.3720.10:FF:000003">
    <property type="entry name" value="Aliphatic sulfonate ABC transporter permease"/>
    <property type="match status" value="1"/>
</dbReference>
<comment type="subcellular location">
    <subcellularLocation>
        <location evidence="1 9">Cell membrane</location>
        <topology evidence="1 9">Multi-pass membrane protein</topology>
    </subcellularLocation>
</comment>
<dbReference type="SUPFAM" id="SSF161098">
    <property type="entry name" value="MetI-like"/>
    <property type="match status" value="1"/>
</dbReference>
<sequence length="272" mass="29397">MTVLTIGSTERHRDTVRGFSLSRFGGRWLSPVLLLFLWELGSRTGLIPERTLAAPSAVIGTLLEMVISGELPSNLLVSFARVAAGLLIGVSLGLGLGLVAGLSRAGELAVDPLMQIKRTIPALALTPLFIVWFGIGETPKVALIAFGTIFPVYLNLYSGIRGVDLRLLDAAKSFGLSRWEQVWHVILPSALPSLLVGLRYALSVSILVLVVAEQINASAGLGYLINNARDFMRTDIIVVCLMVYAILGLGADWLVRTIEARALIWRPSIVEQ</sequence>
<comment type="caution">
    <text evidence="11">The sequence shown here is derived from an EMBL/GenBank/DDBJ whole genome shotgun (WGS) entry which is preliminary data.</text>
</comment>
<keyword evidence="5 9" id="KW-0812">Transmembrane</keyword>
<reference evidence="11 12" key="1">
    <citation type="submission" date="2018-08" db="EMBL/GenBank/DDBJ databases">
        <title>Sphingobium sp. EO9.</title>
        <authorList>
            <person name="Park Y."/>
            <person name="Kim K.H."/>
            <person name="Jeon C.O."/>
        </authorList>
    </citation>
    <scope>NUCLEOTIDE SEQUENCE [LARGE SCALE GENOMIC DNA]</scope>
    <source>
        <strain evidence="11 12">EO9</strain>
    </source>
</reference>
<evidence type="ECO:0000256" key="5">
    <source>
        <dbReference type="ARBA" id="ARBA00022692"/>
    </source>
</evidence>
<evidence type="ECO:0000256" key="8">
    <source>
        <dbReference type="ARBA" id="ARBA00056719"/>
    </source>
</evidence>
<evidence type="ECO:0000256" key="9">
    <source>
        <dbReference type="RuleBase" id="RU363032"/>
    </source>
</evidence>
<evidence type="ECO:0000256" key="4">
    <source>
        <dbReference type="ARBA" id="ARBA00022475"/>
    </source>
</evidence>
<gene>
    <name evidence="11" type="ORF">D0Z70_06230</name>
</gene>
<keyword evidence="12" id="KW-1185">Reference proteome</keyword>
<feature type="transmembrane region" description="Helical" evidence="9">
    <location>
        <begin position="141"/>
        <end position="160"/>
    </location>
</feature>
<organism evidence="11 12">
    <name type="scientific">Sphingobium terrigena</name>
    <dbReference type="NCBI Taxonomy" id="2304063"/>
    <lineage>
        <taxon>Bacteria</taxon>
        <taxon>Pseudomonadati</taxon>
        <taxon>Pseudomonadota</taxon>
        <taxon>Alphaproteobacteria</taxon>
        <taxon>Sphingomonadales</taxon>
        <taxon>Sphingomonadaceae</taxon>
        <taxon>Sphingobium</taxon>
    </lineage>
</organism>